<organism evidence="1 2">
    <name type="scientific">Catharanthus roseus</name>
    <name type="common">Madagascar periwinkle</name>
    <name type="synonym">Vinca rosea</name>
    <dbReference type="NCBI Taxonomy" id="4058"/>
    <lineage>
        <taxon>Eukaryota</taxon>
        <taxon>Viridiplantae</taxon>
        <taxon>Streptophyta</taxon>
        <taxon>Embryophyta</taxon>
        <taxon>Tracheophyta</taxon>
        <taxon>Spermatophyta</taxon>
        <taxon>Magnoliopsida</taxon>
        <taxon>eudicotyledons</taxon>
        <taxon>Gunneridae</taxon>
        <taxon>Pentapetalae</taxon>
        <taxon>asterids</taxon>
        <taxon>lamiids</taxon>
        <taxon>Gentianales</taxon>
        <taxon>Apocynaceae</taxon>
        <taxon>Rauvolfioideae</taxon>
        <taxon>Vinceae</taxon>
        <taxon>Catharanthinae</taxon>
        <taxon>Catharanthus</taxon>
    </lineage>
</organism>
<gene>
    <name evidence="1" type="ORF">M9H77_28148</name>
</gene>
<comment type="caution">
    <text evidence="1">The sequence shown here is derived from an EMBL/GenBank/DDBJ whole genome shotgun (WGS) entry which is preliminary data.</text>
</comment>
<sequence length="173" mass="19930">MKNIFLPNLRELRLTDLIINEDAIEVLLPSCPSLEYMSITCCDFLSKSLTILASRLPKLTIFECELLEYNSLKLQAPMFSELTHVDNIVEVYEVMSMPCISLAHVSFWKFREGGVSIDVIVRVASRLLKELKNAPQLFLKEWFIEVIHSLIPHSSILTLHLSFSFKIIFFHIS</sequence>
<evidence type="ECO:0000313" key="2">
    <source>
        <dbReference type="Proteomes" id="UP001060085"/>
    </source>
</evidence>
<keyword evidence="2" id="KW-1185">Reference proteome</keyword>
<accession>A0ACC0AG70</accession>
<dbReference type="Proteomes" id="UP001060085">
    <property type="component" value="Linkage Group LG06"/>
</dbReference>
<name>A0ACC0AG70_CATRO</name>
<evidence type="ECO:0000313" key="1">
    <source>
        <dbReference type="EMBL" id="KAI5659355.1"/>
    </source>
</evidence>
<reference evidence="2" key="1">
    <citation type="journal article" date="2023" name="Nat. Plants">
        <title>Single-cell RNA sequencing provides a high-resolution roadmap for understanding the multicellular compartmentation of specialized metabolism.</title>
        <authorList>
            <person name="Sun S."/>
            <person name="Shen X."/>
            <person name="Li Y."/>
            <person name="Li Y."/>
            <person name="Wang S."/>
            <person name="Li R."/>
            <person name="Zhang H."/>
            <person name="Shen G."/>
            <person name="Guo B."/>
            <person name="Wei J."/>
            <person name="Xu J."/>
            <person name="St-Pierre B."/>
            <person name="Chen S."/>
            <person name="Sun C."/>
        </authorList>
    </citation>
    <scope>NUCLEOTIDE SEQUENCE [LARGE SCALE GENOMIC DNA]</scope>
</reference>
<protein>
    <submittedName>
        <fullName evidence="1">Uncharacterized protein</fullName>
    </submittedName>
</protein>
<proteinExistence type="predicted"/>
<dbReference type="EMBL" id="CM044706">
    <property type="protein sequence ID" value="KAI5659355.1"/>
    <property type="molecule type" value="Genomic_DNA"/>
</dbReference>